<proteinExistence type="predicted"/>
<evidence type="ECO:0000313" key="3">
    <source>
        <dbReference type="Proteomes" id="UP001172109"/>
    </source>
</evidence>
<accession>A0AAP4VN27</accession>
<dbReference type="EMBL" id="JAUJQS010000058">
    <property type="protein sequence ID" value="MDN7570539.1"/>
    <property type="molecule type" value="Genomic_DNA"/>
</dbReference>
<evidence type="ECO:0000259" key="1">
    <source>
        <dbReference type="Pfam" id="PF24719"/>
    </source>
</evidence>
<dbReference type="RefSeq" id="WP_105817866.1">
    <property type="nucleotide sequence ID" value="NZ_CABVQR010000006.1"/>
</dbReference>
<dbReference type="Pfam" id="PF24719">
    <property type="entry name" value="Imm33-like"/>
    <property type="match status" value="1"/>
</dbReference>
<organism evidence="2 3">
    <name type="scientific">Burkholderia contaminans</name>
    <dbReference type="NCBI Taxonomy" id="488447"/>
    <lineage>
        <taxon>Bacteria</taxon>
        <taxon>Pseudomonadati</taxon>
        <taxon>Pseudomonadota</taxon>
        <taxon>Betaproteobacteria</taxon>
        <taxon>Burkholderiales</taxon>
        <taxon>Burkholderiaceae</taxon>
        <taxon>Burkholderia</taxon>
        <taxon>Burkholderia cepacia complex</taxon>
    </lineage>
</organism>
<dbReference type="InterPro" id="IPR056509">
    <property type="entry name" value="Imm33-like"/>
</dbReference>
<feature type="domain" description="Imm33-like" evidence="1">
    <location>
        <begin position="118"/>
        <end position="211"/>
    </location>
</feature>
<reference evidence="2" key="1">
    <citation type="submission" date="2023-07" db="EMBL/GenBank/DDBJ databases">
        <title>A collection of bacterial strains from the Burkholderia cepacia Research Laboratory and Repository.</title>
        <authorList>
            <person name="Lipuma J."/>
            <person name="Spilker T."/>
            <person name="Caverly L."/>
        </authorList>
    </citation>
    <scope>NUCLEOTIDE SEQUENCE</scope>
    <source>
        <strain evidence="2">AU44979</strain>
    </source>
</reference>
<evidence type="ECO:0000313" key="2">
    <source>
        <dbReference type="EMBL" id="MDN7570539.1"/>
    </source>
</evidence>
<dbReference type="Proteomes" id="UP001172109">
    <property type="component" value="Unassembled WGS sequence"/>
</dbReference>
<comment type="caution">
    <text evidence="2">The sequence shown here is derived from an EMBL/GenBank/DDBJ whole genome shotgun (WGS) entry which is preliminary data.</text>
</comment>
<sequence length="244" mass="27540">MRFRSLFHSLNSTQGARQPTGSIQRTIDCQLVGHPEFQIRVSDRAIPAQDISWLLRYFERQVADGERFQAGETIQIGWMLTRLEATADGFLRLTEPDMKAVPIKFIDSVDNTLKHLRNQKDVVESIGATLEPDFPSLQQSAVVDVEYKSASRLLLTRDLAHGADSGWSLTVPREEVGSQFLRISLYQLGVDRPDLIKFFALSPGLQVHLDNLQICVTGPDGEIQPAPGSYLERLKKHRIQRFAE</sequence>
<gene>
    <name evidence="2" type="ORF">QZM56_39340</name>
</gene>
<dbReference type="AlphaFoldDB" id="A0AAP4VN27"/>
<name>A0AAP4VN27_9BURK</name>
<protein>
    <recommendedName>
        <fullName evidence="1">Imm33-like domain-containing protein</fullName>
    </recommendedName>
</protein>